<feature type="compositionally biased region" description="Basic residues" evidence="1">
    <location>
        <begin position="991"/>
        <end position="1002"/>
    </location>
</feature>
<feature type="compositionally biased region" description="Basic residues" evidence="1">
    <location>
        <begin position="660"/>
        <end position="688"/>
    </location>
</feature>
<feature type="compositionally biased region" description="Basic residues" evidence="1">
    <location>
        <begin position="451"/>
        <end position="480"/>
    </location>
</feature>
<feature type="region of interest" description="Disordered" evidence="1">
    <location>
        <begin position="812"/>
        <end position="834"/>
    </location>
</feature>
<feature type="region of interest" description="Disordered" evidence="1">
    <location>
        <begin position="855"/>
        <end position="888"/>
    </location>
</feature>
<feature type="compositionally biased region" description="Basic residues" evidence="1">
    <location>
        <begin position="641"/>
        <end position="651"/>
    </location>
</feature>
<evidence type="ECO:0000256" key="1">
    <source>
        <dbReference type="SAM" id="MobiDB-lite"/>
    </source>
</evidence>
<sequence length="1121" mass="123957">EASSAVGRARGARRRRRVGRRVAGGRAGVLRPEPGAVRPAEVARARDRALPGALLPRGAARRARRRPHGRAVVRAAVARAEPPVPREEAADAVRVAHGLRAEQRDGRPRRGDGRRDRRGAAAEHAPLHRGLPQLRARAHARDGAPVPVRHLRPRQGRREHPAALAGEPAALVVRGDGGVPVARPELPDHRREDAGRRAQRHDPEREGDDRPARPPQPVRDGRGVLRVHRAAVGRRGRGADHGRPALARRGARVQARARALARGARRRLARGDADALAAAGRAARARAPHRAAAADREAQRRAGVRRADALQRRAVHRVPLERALPPGRDLDRPVPRGREHRQAPRAADEHAHRREHRGAPPPLLAEQLLPRLAPARLRLAAAGEGRAQPDGRAAPEDRAHDRPRLRAAHGPGVVARRPARRVQRESLGAHRPVRRGRRRPQPPAAHERQARRPAARVVARRPHDRVRQRPRPGHRPRRSPLRQVAALDAGRGVGARHPAAQPERAQSEPAVVARRPVARLRLRPRRHGEHLPVRPRRARALPAHEPGGRGGRLHGVQPGDQLGARRRPAGVLVPREGRVHGVERGQPALAAARALPRPHRAARDAGADDHDAGDRRRARDGRGAAPVRAGERAGLPPARSNRARFAARARARLGGGRGGARARARHRRHHRALVLPRGRRRPRLRPAPRPRERGQRRGQRGRAARQRDDRAPRHGAVQGVRLPRRAPTRLRGAAERGRRPGQLLRARRVRRDDGGAQRPARQLAPGALGPGEWAAERRAGLRRLHAARPPAPVQPLGVPDAVLLHHEPAVPAGPRHRRHAGAAGDRAPPDPAGRRHLALPAQPLHAARVRRAVQQRGPRGAHGAAARADAGAVLRPRHRLHHRRRVPQPPLLQLPAAVRRLRLRQHAQRAHGVAPHRPAHALRRRAVGRHLPHRRVYGGLPALRPDPVQLPHGRDARAGEPERRPRRAHLPEVHRQPAVHPRLRPPELRQHRVQQQHLRRQQLRVQPHGAPREPRRARERGAPLPRRAAARPRAAPDQPPAGRGARLLRRRRRLEPQPVGHAAPRARRLQRGRRTLPAHELRRRAAREPLRLRDPAVGLRDPARRAEPQGVLDVDAGAELL</sequence>
<feature type="non-terminal residue" evidence="2">
    <location>
        <position position="1"/>
    </location>
</feature>
<feature type="compositionally biased region" description="Basic residues" evidence="1">
    <location>
        <begin position="59"/>
        <end position="71"/>
    </location>
</feature>
<feature type="compositionally biased region" description="Low complexity" evidence="1">
    <location>
        <begin position="855"/>
        <end position="874"/>
    </location>
</feature>
<feature type="region of interest" description="Disordered" evidence="1">
    <location>
        <begin position="50"/>
        <end position="223"/>
    </location>
</feature>
<feature type="compositionally biased region" description="Basic and acidic residues" evidence="1">
    <location>
        <begin position="952"/>
        <end position="975"/>
    </location>
</feature>
<feature type="region of interest" description="Disordered" evidence="1">
    <location>
        <begin position="382"/>
        <end position="511"/>
    </location>
</feature>
<feature type="compositionally biased region" description="Basic residues" evidence="1">
    <location>
        <begin position="917"/>
        <end position="936"/>
    </location>
</feature>
<feature type="compositionally biased region" description="Basic and acidic residues" evidence="1">
    <location>
        <begin position="328"/>
        <end position="352"/>
    </location>
</feature>
<protein>
    <submittedName>
        <fullName evidence="2">TolB protein, periplasmic protein involved in the tonb-independent uptake of group A colicins</fullName>
    </submittedName>
</protein>
<feature type="compositionally biased region" description="Basic and acidic residues" evidence="1">
    <location>
        <begin position="292"/>
        <end position="311"/>
    </location>
</feature>
<feature type="compositionally biased region" description="Basic and acidic residues" evidence="1">
    <location>
        <begin position="185"/>
        <end position="212"/>
    </location>
</feature>
<dbReference type="AlphaFoldDB" id="A0A6J4LBX6"/>
<proteinExistence type="predicted"/>
<feature type="compositionally biased region" description="Basic residues" evidence="1">
    <location>
        <begin position="431"/>
        <end position="440"/>
    </location>
</feature>
<gene>
    <name evidence="2" type="ORF">AVDCRST_MAG11-2331</name>
</gene>
<feature type="non-terminal residue" evidence="2">
    <location>
        <position position="1121"/>
    </location>
</feature>
<feature type="region of interest" description="Disordered" evidence="1">
    <location>
        <begin position="905"/>
        <end position="1121"/>
    </location>
</feature>
<feature type="compositionally biased region" description="Basic residues" evidence="1">
    <location>
        <begin position="10"/>
        <end position="20"/>
    </location>
</feature>
<organism evidence="2">
    <name type="scientific">uncultured Gemmatimonadaceae bacterium</name>
    <dbReference type="NCBI Taxonomy" id="246130"/>
    <lineage>
        <taxon>Bacteria</taxon>
        <taxon>Pseudomonadati</taxon>
        <taxon>Gemmatimonadota</taxon>
        <taxon>Gemmatimonadia</taxon>
        <taxon>Gemmatimonadales</taxon>
        <taxon>Gemmatimonadaceae</taxon>
        <taxon>environmental samples</taxon>
    </lineage>
</organism>
<feature type="compositionally biased region" description="Basic residues" evidence="1">
    <location>
        <begin position="1064"/>
        <end position="1085"/>
    </location>
</feature>
<feature type="compositionally biased region" description="Basic and acidic residues" evidence="1">
    <location>
        <begin position="387"/>
        <end position="404"/>
    </location>
</feature>
<feature type="region of interest" description="Disordered" evidence="1">
    <location>
        <begin position="287"/>
        <end position="366"/>
    </location>
</feature>
<reference evidence="2" key="1">
    <citation type="submission" date="2020-02" db="EMBL/GenBank/DDBJ databases">
        <authorList>
            <person name="Meier V. D."/>
        </authorList>
    </citation>
    <scope>NUCLEOTIDE SEQUENCE</scope>
    <source>
        <strain evidence="2">AVDCRST_MAG11</strain>
    </source>
</reference>
<feature type="compositionally biased region" description="Basic and acidic residues" evidence="1">
    <location>
        <begin position="601"/>
        <end position="622"/>
    </location>
</feature>
<feature type="region of interest" description="Disordered" evidence="1">
    <location>
        <begin position="1"/>
        <end position="33"/>
    </location>
</feature>
<name>A0A6J4LBX6_9BACT</name>
<feature type="compositionally biased region" description="Low complexity" evidence="1">
    <location>
        <begin position="1022"/>
        <end position="1045"/>
    </location>
</feature>
<feature type="compositionally biased region" description="Basic and acidic residues" evidence="1">
    <location>
        <begin position="1010"/>
        <end position="1021"/>
    </location>
</feature>
<accession>A0A6J4LBX6</accession>
<evidence type="ECO:0000313" key="2">
    <source>
        <dbReference type="EMBL" id="CAA9328073.1"/>
    </source>
</evidence>
<feature type="region of interest" description="Disordered" evidence="1">
    <location>
        <begin position="541"/>
        <end position="568"/>
    </location>
</feature>
<feature type="compositionally biased region" description="Basic residues" evidence="1">
    <location>
        <begin position="875"/>
        <end position="886"/>
    </location>
</feature>
<feature type="compositionally biased region" description="Low complexity" evidence="1">
    <location>
        <begin position="72"/>
        <end position="81"/>
    </location>
</feature>
<feature type="compositionally biased region" description="Basic and acidic residues" evidence="1">
    <location>
        <begin position="99"/>
        <end position="121"/>
    </location>
</feature>
<feature type="region of interest" description="Disordered" evidence="1">
    <location>
        <begin position="584"/>
        <end position="768"/>
    </location>
</feature>
<dbReference type="EMBL" id="CADCTU010000534">
    <property type="protein sequence ID" value="CAA9328073.1"/>
    <property type="molecule type" value="Genomic_DNA"/>
</dbReference>